<dbReference type="EMBL" id="BDIP01001216">
    <property type="protein sequence ID" value="GCA62711.1"/>
    <property type="molecule type" value="Genomic_DNA"/>
</dbReference>
<proteinExistence type="predicted"/>
<evidence type="ECO:0000313" key="1">
    <source>
        <dbReference type="EMBL" id="GCA62711.1"/>
    </source>
</evidence>
<organism evidence="1 2">
    <name type="scientific">Kipferlia bialata</name>
    <dbReference type="NCBI Taxonomy" id="797122"/>
    <lineage>
        <taxon>Eukaryota</taxon>
        <taxon>Metamonada</taxon>
        <taxon>Carpediemonas-like organisms</taxon>
        <taxon>Kipferlia</taxon>
    </lineage>
</organism>
<sequence>MDLEDETWHREPIPSDVAEELTDMTLRGRSLCLQIDSLLSVTADAALTLSPPGAVLTEEITYERTVYFHDRVLDCVLDIGPYLCLFETENSRDQAENTDEYTVYMYDKVSGEAVSYEPLPFSGMVLSACMLNPTTMLVLQVERTLVVELDPQLFNIYTDVD</sequence>
<comment type="caution">
    <text evidence="1">The sequence shown here is derived from an EMBL/GenBank/DDBJ whole genome shotgun (WGS) entry which is preliminary data.</text>
</comment>
<dbReference type="Proteomes" id="UP000265618">
    <property type="component" value="Unassembled WGS sequence"/>
</dbReference>
<protein>
    <submittedName>
        <fullName evidence="1">Uncharacterized protein</fullName>
    </submittedName>
</protein>
<dbReference type="AlphaFoldDB" id="A0A391NL94"/>
<gene>
    <name evidence="1" type="ORF">KIPB_005274</name>
</gene>
<evidence type="ECO:0000313" key="2">
    <source>
        <dbReference type="Proteomes" id="UP000265618"/>
    </source>
</evidence>
<name>A0A391NL94_9EUKA</name>
<accession>A0A391NL94</accession>
<keyword evidence="2" id="KW-1185">Reference proteome</keyword>
<reference evidence="1 2" key="1">
    <citation type="journal article" date="2018" name="PLoS ONE">
        <title>The draft genome of Kipferlia bialata reveals reductive genome evolution in fornicate parasites.</title>
        <authorList>
            <person name="Tanifuji G."/>
            <person name="Takabayashi S."/>
            <person name="Kume K."/>
            <person name="Takagi M."/>
            <person name="Nakayama T."/>
            <person name="Kamikawa R."/>
            <person name="Inagaki Y."/>
            <person name="Hashimoto T."/>
        </authorList>
    </citation>
    <scope>NUCLEOTIDE SEQUENCE [LARGE SCALE GENOMIC DNA]</scope>
    <source>
        <strain evidence="1">NY0173</strain>
    </source>
</reference>